<dbReference type="NCBIfam" id="NF001567">
    <property type="entry name" value="PRK00389.1"/>
    <property type="match status" value="1"/>
</dbReference>
<evidence type="ECO:0000256" key="5">
    <source>
        <dbReference type="ARBA" id="ARBA00031395"/>
    </source>
</evidence>
<name>A0A240C5E8_9STAP</name>
<dbReference type="OrthoDB" id="9774591at2"/>
<keyword evidence="4 7" id="KW-0808">Transferase</keyword>
<dbReference type="GO" id="GO:0004047">
    <property type="term" value="F:aminomethyltransferase activity"/>
    <property type="evidence" value="ECO:0007669"/>
    <property type="project" value="UniProtKB-UniRule"/>
</dbReference>
<evidence type="ECO:0000256" key="8">
    <source>
        <dbReference type="PIRSR" id="PIRSR006487-1"/>
    </source>
</evidence>
<dbReference type="AlphaFoldDB" id="A0A240C5E8"/>
<dbReference type="RefSeq" id="WP_095116818.1">
    <property type="nucleotide sequence ID" value="NZ_BMCB01000005.1"/>
</dbReference>
<dbReference type="PANTHER" id="PTHR43757">
    <property type="entry name" value="AMINOMETHYLTRANSFERASE"/>
    <property type="match status" value="1"/>
</dbReference>
<dbReference type="NCBIfam" id="TIGR00528">
    <property type="entry name" value="gcvT"/>
    <property type="match status" value="1"/>
</dbReference>
<feature type="domain" description="Aminomethyltransferase C-terminal" evidence="10">
    <location>
        <begin position="283"/>
        <end position="358"/>
    </location>
</feature>
<evidence type="ECO:0000256" key="1">
    <source>
        <dbReference type="ARBA" id="ARBA00008609"/>
    </source>
</evidence>
<dbReference type="SUPFAM" id="SSF101790">
    <property type="entry name" value="Aminomethyltransferase beta-barrel domain"/>
    <property type="match status" value="1"/>
</dbReference>
<proteinExistence type="inferred from homology"/>
<protein>
    <recommendedName>
        <fullName evidence="2 7">Aminomethyltransferase</fullName>
        <ecNumber evidence="2 7">2.1.2.10</ecNumber>
    </recommendedName>
    <alternativeName>
        <fullName evidence="5 7">Glycine cleavage system T protein</fullName>
    </alternativeName>
</protein>
<dbReference type="Gene3D" id="4.10.1250.10">
    <property type="entry name" value="Aminomethyltransferase fragment"/>
    <property type="match status" value="1"/>
</dbReference>
<dbReference type="Gene3D" id="3.30.1360.120">
    <property type="entry name" value="Probable tRNA modification gtpase trme, domain 1"/>
    <property type="match status" value="1"/>
</dbReference>
<dbReference type="FunFam" id="3.30.70.1400:FF:000001">
    <property type="entry name" value="Aminomethyltransferase"/>
    <property type="match status" value="1"/>
</dbReference>
<comment type="similarity">
    <text evidence="1 7">Belongs to the GcvT family.</text>
</comment>
<comment type="catalytic activity">
    <reaction evidence="6 7">
        <text>N(6)-[(R)-S(8)-aminomethyldihydrolipoyl]-L-lysyl-[protein] + (6S)-5,6,7,8-tetrahydrofolate = N(6)-[(R)-dihydrolipoyl]-L-lysyl-[protein] + (6R)-5,10-methylene-5,6,7,8-tetrahydrofolate + NH4(+)</text>
        <dbReference type="Rhea" id="RHEA:16945"/>
        <dbReference type="Rhea" id="RHEA-COMP:10475"/>
        <dbReference type="Rhea" id="RHEA-COMP:10492"/>
        <dbReference type="ChEBI" id="CHEBI:15636"/>
        <dbReference type="ChEBI" id="CHEBI:28938"/>
        <dbReference type="ChEBI" id="CHEBI:57453"/>
        <dbReference type="ChEBI" id="CHEBI:83100"/>
        <dbReference type="ChEBI" id="CHEBI:83143"/>
        <dbReference type="EC" id="2.1.2.10"/>
    </reaction>
</comment>
<feature type="domain" description="GCVT N-terminal" evidence="9">
    <location>
        <begin position="10"/>
        <end position="260"/>
    </location>
</feature>
<evidence type="ECO:0000313" key="14">
    <source>
        <dbReference type="Proteomes" id="UP000652995"/>
    </source>
</evidence>
<feature type="binding site" evidence="8">
    <location>
        <position position="200"/>
    </location>
    <ligand>
        <name>substrate</name>
    </ligand>
</feature>
<comment type="function">
    <text evidence="7">The glycine cleavage system catalyzes the degradation of glycine.</text>
</comment>
<dbReference type="InterPro" id="IPR027266">
    <property type="entry name" value="TrmE/GcvT-like"/>
</dbReference>
<evidence type="ECO:0000256" key="3">
    <source>
        <dbReference type="ARBA" id="ARBA00022576"/>
    </source>
</evidence>
<evidence type="ECO:0000259" key="9">
    <source>
        <dbReference type="Pfam" id="PF01571"/>
    </source>
</evidence>
<dbReference type="Pfam" id="PF08669">
    <property type="entry name" value="GCV_T_C"/>
    <property type="match status" value="1"/>
</dbReference>
<dbReference type="GO" id="GO:0005829">
    <property type="term" value="C:cytosol"/>
    <property type="evidence" value="ECO:0007669"/>
    <property type="project" value="TreeGrafter"/>
</dbReference>
<evidence type="ECO:0000313" key="12">
    <source>
        <dbReference type="EMBL" id="SNW02513.1"/>
    </source>
</evidence>
<reference evidence="14" key="3">
    <citation type="journal article" date="2019" name="Int. J. Syst. Evol. Microbiol.">
        <title>The Global Catalogue of Microorganisms (GCM) 10K type strain sequencing project: providing services to taxonomists for standard genome sequencing and annotation.</title>
        <authorList>
            <consortium name="The Broad Institute Genomics Platform"/>
            <consortium name="The Broad Institute Genome Sequencing Center for Infectious Disease"/>
            <person name="Wu L."/>
            <person name="Ma J."/>
        </authorList>
    </citation>
    <scope>NUCLEOTIDE SEQUENCE [LARGE SCALE GENOMIC DNA]</scope>
    <source>
        <strain evidence="14">CCM 4175</strain>
    </source>
</reference>
<evidence type="ECO:0000259" key="10">
    <source>
        <dbReference type="Pfam" id="PF08669"/>
    </source>
</evidence>
<dbReference type="EMBL" id="BMCB01000005">
    <property type="protein sequence ID" value="GGA88420.1"/>
    <property type="molecule type" value="Genomic_DNA"/>
</dbReference>
<keyword evidence="14" id="KW-1185">Reference proteome</keyword>
<evidence type="ECO:0000256" key="2">
    <source>
        <dbReference type="ARBA" id="ARBA00012616"/>
    </source>
</evidence>
<evidence type="ECO:0000313" key="13">
    <source>
        <dbReference type="Proteomes" id="UP000243706"/>
    </source>
</evidence>
<reference evidence="11" key="4">
    <citation type="submission" date="2024-05" db="EMBL/GenBank/DDBJ databases">
        <authorList>
            <person name="Sun Q."/>
            <person name="Sedlacek I."/>
        </authorList>
    </citation>
    <scope>NUCLEOTIDE SEQUENCE</scope>
    <source>
        <strain evidence="11">CCM 4175</strain>
    </source>
</reference>
<dbReference type="InterPro" id="IPR013977">
    <property type="entry name" value="GcvT_C"/>
</dbReference>
<keyword evidence="3 7" id="KW-0032">Aminotransferase</keyword>
<dbReference type="FunFam" id="4.10.1250.10:FF:000001">
    <property type="entry name" value="Aminomethyltransferase"/>
    <property type="match status" value="1"/>
</dbReference>
<dbReference type="SUPFAM" id="SSF103025">
    <property type="entry name" value="Folate-binding domain"/>
    <property type="match status" value="1"/>
</dbReference>
<reference evidence="12 13" key="2">
    <citation type="submission" date="2017-06" db="EMBL/GenBank/DDBJ databases">
        <authorList>
            <consortium name="Pathogen Informatics"/>
        </authorList>
    </citation>
    <scope>NUCLEOTIDE SEQUENCE [LARGE SCALE GENOMIC DNA]</scope>
    <source>
        <strain evidence="12 13">NCTC13833</strain>
    </source>
</reference>
<dbReference type="InterPro" id="IPR006222">
    <property type="entry name" value="GCVT_N"/>
</dbReference>
<dbReference type="GO" id="GO:0019464">
    <property type="term" value="P:glycine decarboxylation via glycine cleavage system"/>
    <property type="evidence" value="ECO:0007669"/>
    <property type="project" value="UniProtKB-UniRule"/>
</dbReference>
<evidence type="ECO:0000313" key="11">
    <source>
        <dbReference type="EMBL" id="GGA88420.1"/>
    </source>
</evidence>
<dbReference type="EMBL" id="LT906464">
    <property type="protein sequence ID" value="SNW02513.1"/>
    <property type="molecule type" value="Genomic_DNA"/>
</dbReference>
<gene>
    <name evidence="7 12" type="primary">gcvT</name>
    <name evidence="11" type="ORF">GCM10007183_10780</name>
    <name evidence="12" type="ORF">SAMEA4412661_01119</name>
</gene>
<dbReference type="HAMAP" id="MF_00259">
    <property type="entry name" value="GcvT"/>
    <property type="match status" value="1"/>
</dbReference>
<dbReference type="KEGG" id="smus:C7J88_02325"/>
<dbReference type="Pfam" id="PF01571">
    <property type="entry name" value="GCV_T"/>
    <property type="match status" value="1"/>
</dbReference>
<evidence type="ECO:0000256" key="6">
    <source>
        <dbReference type="ARBA" id="ARBA00047665"/>
    </source>
</evidence>
<accession>A0A240C5E8</accession>
<dbReference type="GO" id="GO:0005960">
    <property type="term" value="C:glycine cleavage complex"/>
    <property type="evidence" value="ECO:0007669"/>
    <property type="project" value="InterPro"/>
</dbReference>
<dbReference type="InterPro" id="IPR029043">
    <property type="entry name" value="GcvT/YgfZ_C"/>
</dbReference>
<dbReference type="Gene3D" id="2.40.30.110">
    <property type="entry name" value="Aminomethyltransferase beta-barrel domains"/>
    <property type="match status" value="1"/>
</dbReference>
<dbReference type="InterPro" id="IPR022903">
    <property type="entry name" value="GcvT_bac"/>
</dbReference>
<dbReference type="GO" id="GO:0008483">
    <property type="term" value="F:transaminase activity"/>
    <property type="evidence" value="ECO:0007669"/>
    <property type="project" value="UniProtKB-KW"/>
</dbReference>
<dbReference type="Gene3D" id="3.30.70.1400">
    <property type="entry name" value="Aminomethyltransferase beta-barrel domains"/>
    <property type="match status" value="1"/>
</dbReference>
<reference evidence="11" key="1">
    <citation type="journal article" date="2014" name="Int. J. Syst. Evol. Microbiol.">
        <title>Complete genome of a new Firmicutes species belonging to the dominant human colonic microbiota ('Ruminococcus bicirculans') reveals two chromosomes and a selective capacity to utilize plant glucans.</title>
        <authorList>
            <consortium name="NISC Comparative Sequencing Program"/>
            <person name="Wegmann U."/>
            <person name="Louis P."/>
            <person name="Goesmann A."/>
            <person name="Henrissat B."/>
            <person name="Duncan S.H."/>
            <person name="Flint H.J."/>
        </authorList>
    </citation>
    <scope>NUCLEOTIDE SEQUENCE</scope>
    <source>
        <strain evidence="11">CCM 4175</strain>
    </source>
</reference>
<organism evidence="12 13">
    <name type="scientific">Staphylococcus muscae</name>
    <dbReference type="NCBI Taxonomy" id="1294"/>
    <lineage>
        <taxon>Bacteria</taxon>
        <taxon>Bacillati</taxon>
        <taxon>Bacillota</taxon>
        <taxon>Bacilli</taxon>
        <taxon>Bacillales</taxon>
        <taxon>Staphylococcaceae</taxon>
        <taxon>Staphylococcus</taxon>
    </lineage>
</organism>
<dbReference type="Proteomes" id="UP000243706">
    <property type="component" value="Chromosome 1"/>
</dbReference>
<dbReference type="Proteomes" id="UP000652995">
    <property type="component" value="Unassembled WGS sequence"/>
</dbReference>
<dbReference type="PANTHER" id="PTHR43757:SF2">
    <property type="entry name" value="AMINOMETHYLTRANSFERASE, MITOCHONDRIAL"/>
    <property type="match status" value="1"/>
</dbReference>
<dbReference type="InterPro" id="IPR028896">
    <property type="entry name" value="GcvT/YgfZ/DmdA"/>
</dbReference>
<dbReference type="PIRSF" id="PIRSF006487">
    <property type="entry name" value="GcvT"/>
    <property type="match status" value="1"/>
</dbReference>
<sequence length="363" mass="39950">MTQELKQTPLYQEYVAAGAKIVEFGGWAMPVQFSSIKEEHNAVRSKVGLFDVSHMGEILVEGEQALDLVQYVLSNDTDLLTEQKAQYTCLCNEHGGVIDDLVVYKLSDQKLLLVVNAANTEKDYNWIVEHTSQFNAKVTNVSADYGQLAIQGPEARKLVQDNTDVDVSELGMFEFYQNATFFGKNVILSQSGYTGEDGFEVYCSSEDIVDLWKSLLDNDVTPCGLGARDTLRLEAGLPLHGQDLSEDITPYEGGVAFAAKPLIEADFIGKAALKEHKENGAPRRTIGIQMIEKGIPRTGYAILDLEGNEIGVVTSGTQSPSTGHSIGLGLIQRDAFEMGKEIVIQVRKRQVKAKIVKKNQIEK</sequence>
<dbReference type="InterPro" id="IPR006223">
    <property type="entry name" value="GcvT"/>
</dbReference>
<dbReference type="EC" id="2.1.2.10" evidence="2 7"/>
<comment type="subunit">
    <text evidence="7">The glycine cleavage system is composed of four proteins: P, T, L and H.</text>
</comment>
<evidence type="ECO:0000256" key="7">
    <source>
        <dbReference type="HAMAP-Rule" id="MF_00259"/>
    </source>
</evidence>
<dbReference type="FunFam" id="2.40.30.110:FF:000003">
    <property type="entry name" value="Aminomethyltransferase"/>
    <property type="match status" value="1"/>
</dbReference>
<evidence type="ECO:0000256" key="4">
    <source>
        <dbReference type="ARBA" id="ARBA00022679"/>
    </source>
</evidence>